<keyword evidence="2" id="KW-0812">Transmembrane</keyword>
<feature type="domain" description="Cation/H+ exchanger transmembrane" evidence="6">
    <location>
        <begin position="42"/>
        <end position="107"/>
    </location>
</feature>
<proteinExistence type="predicted"/>
<evidence type="ECO:0000313" key="8">
    <source>
        <dbReference type="Proteomes" id="UP000663801"/>
    </source>
</evidence>
<dbReference type="Proteomes" id="UP000663801">
    <property type="component" value="Unassembled WGS sequence"/>
</dbReference>
<evidence type="ECO:0000259" key="6">
    <source>
        <dbReference type="Pfam" id="PF00999"/>
    </source>
</evidence>
<feature type="region of interest" description="Disordered" evidence="5">
    <location>
        <begin position="1"/>
        <end position="38"/>
    </location>
</feature>
<dbReference type="AlphaFoldDB" id="A0A938YCT9"/>
<evidence type="ECO:0000256" key="4">
    <source>
        <dbReference type="ARBA" id="ARBA00023136"/>
    </source>
</evidence>
<dbReference type="Pfam" id="PF00999">
    <property type="entry name" value="Na_H_Exchanger"/>
    <property type="match status" value="1"/>
</dbReference>
<dbReference type="GO" id="GO:1902600">
    <property type="term" value="P:proton transmembrane transport"/>
    <property type="evidence" value="ECO:0007669"/>
    <property type="project" value="InterPro"/>
</dbReference>
<feature type="compositionally biased region" description="Basic and acidic residues" evidence="5">
    <location>
        <begin position="8"/>
        <end position="18"/>
    </location>
</feature>
<gene>
    <name evidence="7" type="ORF">JL107_02445</name>
</gene>
<reference evidence="7" key="1">
    <citation type="submission" date="2021-01" db="EMBL/GenBank/DDBJ databases">
        <title>KCTC 19127 draft genome.</title>
        <authorList>
            <person name="An D."/>
        </authorList>
    </citation>
    <scope>NUCLEOTIDE SEQUENCE</scope>
    <source>
        <strain evidence="7">KCTC 19127</strain>
    </source>
</reference>
<dbReference type="InterPro" id="IPR006153">
    <property type="entry name" value="Cation/H_exchanger_TM"/>
</dbReference>
<accession>A0A938YCT9</accession>
<keyword evidence="8" id="KW-1185">Reference proteome</keyword>
<name>A0A938YCT9_9ACTN</name>
<protein>
    <submittedName>
        <fullName evidence="7">Cation:proton antiporter</fullName>
    </submittedName>
</protein>
<keyword evidence="4" id="KW-0472">Membrane</keyword>
<dbReference type="InterPro" id="IPR038770">
    <property type="entry name" value="Na+/solute_symporter_sf"/>
</dbReference>
<comment type="subcellular location">
    <subcellularLocation>
        <location evidence="1">Membrane</location>
        <topology evidence="1">Multi-pass membrane protein</topology>
    </subcellularLocation>
</comment>
<dbReference type="EMBL" id="JAERWL010000003">
    <property type="protein sequence ID" value="MBM9475296.1"/>
    <property type="molecule type" value="Genomic_DNA"/>
</dbReference>
<evidence type="ECO:0000256" key="2">
    <source>
        <dbReference type="ARBA" id="ARBA00022692"/>
    </source>
</evidence>
<organism evidence="7 8">
    <name type="scientific">Nakamurella flavida</name>
    <dbReference type="NCBI Taxonomy" id="363630"/>
    <lineage>
        <taxon>Bacteria</taxon>
        <taxon>Bacillati</taxon>
        <taxon>Actinomycetota</taxon>
        <taxon>Actinomycetes</taxon>
        <taxon>Nakamurellales</taxon>
        <taxon>Nakamurellaceae</taxon>
        <taxon>Nakamurella</taxon>
    </lineage>
</organism>
<dbReference type="GO" id="GO:0016020">
    <property type="term" value="C:membrane"/>
    <property type="evidence" value="ECO:0007669"/>
    <property type="project" value="UniProtKB-SubCell"/>
</dbReference>
<dbReference type="Gene3D" id="1.20.1530.20">
    <property type="match status" value="1"/>
</dbReference>
<comment type="caution">
    <text evidence="7">The sequence shown here is derived from an EMBL/GenBank/DDBJ whole genome shotgun (WGS) entry which is preliminary data.</text>
</comment>
<dbReference type="RefSeq" id="WP_205255457.1">
    <property type="nucleotide sequence ID" value="NZ_BAAAPV010000001.1"/>
</dbReference>
<evidence type="ECO:0000313" key="7">
    <source>
        <dbReference type="EMBL" id="MBM9475296.1"/>
    </source>
</evidence>
<evidence type="ECO:0000256" key="3">
    <source>
        <dbReference type="ARBA" id="ARBA00022989"/>
    </source>
</evidence>
<evidence type="ECO:0000256" key="1">
    <source>
        <dbReference type="ARBA" id="ARBA00004141"/>
    </source>
</evidence>
<sequence>MPSTPTVDPREGPARDDEPALGAAARHGGGDPGAAPVPGRPPQVLFLILGGVLIGPHVLGTTESSSIQLISGLGLRFLFLLAGYELDPRLLRQRAGGQAVASWVVSAVLAVRWWGCWPPPASSAPSSPSPSR</sequence>
<dbReference type="GO" id="GO:0015297">
    <property type="term" value="F:antiporter activity"/>
    <property type="evidence" value="ECO:0007669"/>
    <property type="project" value="InterPro"/>
</dbReference>
<evidence type="ECO:0000256" key="5">
    <source>
        <dbReference type="SAM" id="MobiDB-lite"/>
    </source>
</evidence>
<keyword evidence="3" id="KW-1133">Transmembrane helix</keyword>